<dbReference type="AlphaFoldDB" id="A0A1B2IYB4"/>
<dbReference type="InterPro" id="IPR013382">
    <property type="entry name" value="CRISPR-assoc_prot_Cse2"/>
</dbReference>
<accession>A0A1B2IYB4</accession>
<dbReference type="InterPro" id="IPR038287">
    <property type="entry name" value="Cse2_sf"/>
</dbReference>
<dbReference type="Proteomes" id="UP000093267">
    <property type="component" value="Chromosome"/>
</dbReference>
<sequence length="199" mass="22139">MGKQIVKTTAHIIQQLYGNGNLNKAALAGIRNATSIESPQAQAVWPILMANLDENWLSTTGKPTRAETAIFTAVRLYAIHQQGQTNSVYGPSYDKQEDGGVPLFTALARLRQNPENQVALDRRVQNLLGTTNVASALNSLNHIVPILKQRNSAQKIDYAKLADDLYWYQVGYEQANGVRLVWGQQYYQNLNLKAEIEGK</sequence>
<dbReference type="EMBL" id="CP014924">
    <property type="protein sequence ID" value="ANZ67023.1"/>
    <property type="molecule type" value="Genomic_DNA"/>
</dbReference>
<dbReference type="CDD" id="cd09731">
    <property type="entry name" value="Cse2_I-E"/>
    <property type="match status" value="1"/>
</dbReference>
<dbReference type="NCBIfam" id="TIGR02548">
    <property type="entry name" value="casB_cse2"/>
    <property type="match status" value="1"/>
</dbReference>
<organism evidence="1 2">
    <name type="scientific">Secundilactobacillus paracollinoides</name>
    <dbReference type="NCBI Taxonomy" id="240427"/>
    <lineage>
        <taxon>Bacteria</taxon>
        <taxon>Bacillati</taxon>
        <taxon>Bacillota</taxon>
        <taxon>Bacilli</taxon>
        <taxon>Lactobacillales</taxon>
        <taxon>Lactobacillaceae</taxon>
        <taxon>Secundilactobacillus</taxon>
    </lineage>
</organism>
<name>A0A1B2IYB4_9LACO</name>
<evidence type="ECO:0000313" key="1">
    <source>
        <dbReference type="EMBL" id="ANZ67023.1"/>
    </source>
</evidence>
<keyword evidence="2" id="KW-1185">Reference proteome</keyword>
<dbReference type="OrthoDB" id="1753036at2"/>
<evidence type="ECO:0000313" key="2">
    <source>
        <dbReference type="Proteomes" id="UP000093267"/>
    </source>
</evidence>
<dbReference type="Gene3D" id="1.10.520.40">
    <property type="entry name" value="CRISPR-associated protein Cse2"/>
    <property type="match status" value="1"/>
</dbReference>
<proteinExistence type="predicted"/>
<reference evidence="1 2" key="1">
    <citation type="submission" date="2016-03" db="EMBL/GenBank/DDBJ databases">
        <title>Pediococcus and Lactobacillus from brewery environment - whole genome sequencing and assembly.</title>
        <authorList>
            <person name="Behr J."/>
            <person name="Geissler A.J."/>
            <person name="Vogel R.F."/>
        </authorList>
    </citation>
    <scope>NUCLEOTIDE SEQUENCE [LARGE SCALE GENOMIC DNA]</scope>
    <source>
        <strain evidence="1 2">TMW 1.1995</strain>
    </source>
</reference>
<dbReference type="Pfam" id="PF09485">
    <property type="entry name" value="CRISPR_Cse2"/>
    <property type="match status" value="1"/>
</dbReference>
<dbReference type="RefSeq" id="WP_065902294.1">
    <property type="nucleotide sequence ID" value="NZ_CP014912.1"/>
</dbReference>
<gene>
    <name evidence="1" type="ORF">AYR63_07690</name>
</gene>
<protein>
    <submittedName>
        <fullName evidence="1">Type I-E CRISPR-associated protein Cse2/CasB</fullName>
    </submittedName>
</protein>